<keyword evidence="8" id="KW-1185">Reference proteome</keyword>
<dbReference type="InterPro" id="IPR013024">
    <property type="entry name" value="GGCT-like"/>
</dbReference>
<dbReference type="Ensembl" id="ENSFCTT00005017346.1">
    <property type="protein sequence ID" value="ENSFCTP00005011780.1"/>
    <property type="gene ID" value="ENSFCTG00005006231.1"/>
</dbReference>
<comment type="function">
    <text evidence="4">Catalyzes the formation of 5-oxo-L-proline from L-gamma-glutamyl-L-epsilon-lysine.</text>
</comment>
<feature type="domain" description="Gamma-glutamylcyclotransferase AIG2-like" evidence="6">
    <location>
        <begin position="106"/>
        <end position="232"/>
    </location>
</feature>
<feature type="region of interest" description="Disordered" evidence="5">
    <location>
        <begin position="51"/>
        <end position="71"/>
    </location>
</feature>
<evidence type="ECO:0000259" key="6">
    <source>
        <dbReference type="Pfam" id="PF06094"/>
    </source>
</evidence>
<evidence type="ECO:0000256" key="2">
    <source>
        <dbReference type="ARBA" id="ARBA00008861"/>
    </source>
</evidence>
<evidence type="ECO:0000256" key="1">
    <source>
        <dbReference type="ARBA" id="ARBA00001684"/>
    </source>
</evidence>
<evidence type="ECO:0000256" key="4">
    <source>
        <dbReference type="RuleBase" id="RU367036"/>
    </source>
</evidence>
<dbReference type="Gene3D" id="3.10.490.10">
    <property type="entry name" value="Gamma-glutamyl cyclotransferase-like"/>
    <property type="match status" value="1"/>
</dbReference>
<dbReference type="CDD" id="cd06661">
    <property type="entry name" value="GGCT_like"/>
    <property type="match status" value="1"/>
</dbReference>
<sequence length="258" mass="28515">MHTLLLKKTFNQRGESWGASDGESKSPVLNGFAHLRVLRSLPADVVSTLAASSEHSSGKQDRRPFREQAPCREVGARQGWVGAAPGRPEEAAVKGPGAPAARMARVFIYGTLKRGQPNHKVLLDGANGRAAFQGRGRTVEPYPLVIAGEHNIPWLLNLPGQGRCVAGEIYVVDEQMLSFLDEFEGCPDMYQRTPVRVTVLEWEGRQGTPEEMPATDGTLQCFVYSTASYAPEWVRLPHHDNYDSRGEHGLPYNPRENR</sequence>
<accession>A0ABI7WN98</accession>
<dbReference type="InterPro" id="IPR009288">
    <property type="entry name" value="AIG2-like_dom"/>
</dbReference>
<protein>
    <recommendedName>
        <fullName evidence="4">Gamma-glutamylaminecyclotransferase</fullName>
        <ecNumber evidence="4">4.3.2.8</ecNumber>
    </recommendedName>
</protein>
<dbReference type="Proteomes" id="UP000823872">
    <property type="component" value="Chromosome A1"/>
</dbReference>
<evidence type="ECO:0000313" key="7">
    <source>
        <dbReference type="Ensembl" id="ENSFCTP00005011780.1"/>
    </source>
</evidence>
<dbReference type="PANTHER" id="PTHR12510:SF4">
    <property type="entry name" value="GAMMA-GLUTAMYLAMINECYCLOTRANSFERASE"/>
    <property type="match status" value="1"/>
</dbReference>
<evidence type="ECO:0000256" key="3">
    <source>
        <dbReference type="ARBA" id="ARBA00023239"/>
    </source>
</evidence>
<dbReference type="InterPro" id="IPR036568">
    <property type="entry name" value="GGCT-like_sf"/>
</dbReference>
<reference evidence="7" key="3">
    <citation type="submission" date="2025-09" db="UniProtKB">
        <authorList>
            <consortium name="Ensembl"/>
        </authorList>
    </citation>
    <scope>IDENTIFICATION</scope>
    <source>
        <strain evidence="7">breed Abyssinian</strain>
    </source>
</reference>
<reference evidence="7" key="2">
    <citation type="submission" date="2025-08" db="UniProtKB">
        <authorList>
            <consortium name="Ensembl"/>
        </authorList>
    </citation>
    <scope>IDENTIFICATION</scope>
    <source>
        <strain evidence="7">breed Abyssinian</strain>
    </source>
</reference>
<organism evidence="7 8">
    <name type="scientific">Felis catus</name>
    <name type="common">Cat</name>
    <name type="synonym">Felis silvestris catus</name>
    <dbReference type="NCBI Taxonomy" id="9685"/>
    <lineage>
        <taxon>Eukaryota</taxon>
        <taxon>Metazoa</taxon>
        <taxon>Chordata</taxon>
        <taxon>Craniata</taxon>
        <taxon>Vertebrata</taxon>
        <taxon>Euteleostomi</taxon>
        <taxon>Mammalia</taxon>
        <taxon>Eutheria</taxon>
        <taxon>Laurasiatheria</taxon>
        <taxon>Carnivora</taxon>
        <taxon>Feliformia</taxon>
        <taxon>Felidae</taxon>
        <taxon>Felinae</taxon>
        <taxon>Felis</taxon>
    </lineage>
</organism>
<dbReference type="PANTHER" id="PTHR12510">
    <property type="entry name" value="TROPONIN C-AKIN-1 PROTEIN"/>
    <property type="match status" value="1"/>
</dbReference>
<dbReference type="InterPro" id="IPR039126">
    <property type="entry name" value="GGACT"/>
</dbReference>
<gene>
    <name evidence="7" type="primary">GGACT</name>
</gene>
<dbReference type="EC" id="4.3.2.8" evidence="4"/>
<reference evidence="7 8" key="1">
    <citation type="submission" date="2021-02" db="EMBL/GenBank/DDBJ databases">
        <title>Safari Cat Assemblies.</title>
        <authorList>
            <person name="Bredemeyer K.R."/>
            <person name="Murphy W.J."/>
        </authorList>
    </citation>
    <scope>NUCLEOTIDE SEQUENCE [LARGE SCALE GENOMIC DNA]</scope>
</reference>
<comment type="similarity">
    <text evidence="2 4">Belongs to the gamma-glutamylcyclotransferase family.</text>
</comment>
<proteinExistence type="inferred from homology"/>
<feature type="compositionally biased region" description="Basic and acidic residues" evidence="5">
    <location>
        <begin position="56"/>
        <end position="70"/>
    </location>
</feature>
<dbReference type="SUPFAM" id="SSF110857">
    <property type="entry name" value="Gamma-glutamyl cyclotransferase-like"/>
    <property type="match status" value="1"/>
</dbReference>
<keyword evidence="3 4" id="KW-0456">Lyase</keyword>
<dbReference type="Pfam" id="PF06094">
    <property type="entry name" value="GGACT"/>
    <property type="match status" value="1"/>
</dbReference>
<evidence type="ECO:0000256" key="5">
    <source>
        <dbReference type="SAM" id="MobiDB-lite"/>
    </source>
</evidence>
<dbReference type="GeneTree" id="ENSGT00390000010543"/>
<comment type="catalytic activity">
    <reaction evidence="1 4">
        <text>epsilon-(gamma-L-glutamyl)-L-lysine = 5-oxo-L-proline + L-lysine</text>
        <dbReference type="Rhea" id="RHEA:16961"/>
        <dbReference type="ChEBI" id="CHEBI:32551"/>
        <dbReference type="ChEBI" id="CHEBI:58402"/>
        <dbReference type="ChEBI" id="CHEBI:133752"/>
        <dbReference type="EC" id="4.3.2.8"/>
    </reaction>
</comment>
<evidence type="ECO:0000313" key="8">
    <source>
        <dbReference type="Proteomes" id="UP000823872"/>
    </source>
</evidence>
<name>A0ABI7WN98_FELCA</name>